<feature type="non-terminal residue" evidence="1">
    <location>
        <position position="1"/>
    </location>
</feature>
<accession>A0A8S0PYR0</accession>
<dbReference type="AlphaFoldDB" id="A0A8S0PYR0"/>
<keyword evidence="2" id="KW-1185">Reference proteome</keyword>
<comment type="caution">
    <text evidence="1">The sequence shown here is derived from an EMBL/GenBank/DDBJ whole genome shotgun (WGS) entry which is preliminary data.</text>
</comment>
<name>A0A8S0PYR0_OLEEU</name>
<sequence>QSFADLVVPRYNQGRVSDLFAQSPRWLKKEKKAELMSKSQKASKSNVPKGAIPKGPKLWRWCWKR</sequence>
<protein>
    <submittedName>
        <fullName evidence="1">Uncharacterized protein</fullName>
    </submittedName>
</protein>
<dbReference type="Proteomes" id="UP000594638">
    <property type="component" value="Unassembled WGS sequence"/>
</dbReference>
<organism evidence="1 2">
    <name type="scientific">Olea europaea subsp. europaea</name>
    <dbReference type="NCBI Taxonomy" id="158383"/>
    <lineage>
        <taxon>Eukaryota</taxon>
        <taxon>Viridiplantae</taxon>
        <taxon>Streptophyta</taxon>
        <taxon>Embryophyta</taxon>
        <taxon>Tracheophyta</taxon>
        <taxon>Spermatophyta</taxon>
        <taxon>Magnoliopsida</taxon>
        <taxon>eudicotyledons</taxon>
        <taxon>Gunneridae</taxon>
        <taxon>Pentapetalae</taxon>
        <taxon>asterids</taxon>
        <taxon>lamiids</taxon>
        <taxon>Lamiales</taxon>
        <taxon>Oleaceae</taxon>
        <taxon>Oleeae</taxon>
        <taxon>Olea</taxon>
    </lineage>
</organism>
<evidence type="ECO:0000313" key="2">
    <source>
        <dbReference type="Proteomes" id="UP000594638"/>
    </source>
</evidence>
<dbReference type="Gramene" id="OE9A100226T1">
    <property type="protein sequence ID" value="OE9A100226C1"/>
    <property type="gene ID" value="OE9A100226"/>
</dbReference>
<gene>
    <name evidence="1" type="ORF">OLEA9_A100226</name>
</gene>
<dbReference type="EMBL" id="CACTIH010000350">
    <property type="protein sequence ID" value="CAA2959851.1"/>
    <property type="molecule type" value="Genomic_DNA"/>
</dbReference>
<reference evidence="1 2" key="1">
    <citation type="submission" date="2019-12" db="EMBL/GenBank/DDBJ databases">
        <authorList>
            <person name="Alioto T."/>
            <person name="Alioto T."/>
            <person name="Gomez Garrido J."/>
        </authorList>
    </citation>
    <scope>NUCLEOTIDE SEQUENCE [LARGE SCALE GENOMIC DNA]</scope>
</reference>
<evidence type="ECO:0000313" key="1">
    <source>
        <dbReference type="EMBL" id="CAA2959851.1"/>
    </source>
</evidence>
<proteinExistence type="predicted"/>